<dbReference type="PROSITE" id="PS50237">
    <property type="entry name" value="HECT"/>
    <property type="match status" value="1"/>
</dbReference>
<dbReference type="FunFam" id="3.30.2160.10:FF:000002">
    <property type="entry name" value="Putative Ubiquitin-protein ligase E3C"/>
    <property type="match status" value="1"/>
</dbReference>
<proteinExistence type="predicted"/>
<feature type="active site" description="Glycyl thioester intermediate" evidence="5">
    <location>
        <position position="997"/>
    </location>
</feature>
<dbReference type="CDD" id="cd00078">
    <property type="entry name" value="HECTc"/>
    <property type="match status" value="1"/>
</dbReference>
<keyword evidence="4 5" id="KW-0833">Ubl conjugation pathway</keyword>
<gene>
    <name evidence="8" type="primary">UBE3B</name>
    <name evidence="8" type="ORF">EC973_003385</name>
</gene>
<comment type="catalytic activity">
    <reaction evidence="1">
        <text>S-ubiquitinyl-[E2 ubiquitin-conjugating enzyme]-L-cysteine + [acceptor protein]-L-lysine = [E2 ubiquitin-conjugating enzyme]-L-cysteine + N(6)-ubiquitinyl-[acceptor protein]-L-lysine.</text>
        <dbReference type="EC" id="2.3.2.26"/>
    </reaction>
</comment>
<dbReference type="InterPro" id="IPR035983">
    <property type="entry name" value="Hect_E3_ubiquitin_ligase"/>
</dbReference>
<dbReference type="EMBL" id="JABAYA010000020">
    <property type="protein sequence ID" value="KAF7729972.1"/>
    <property type="molecule type" value="Genomic_DNA"/>
</dbReference>
<feature type="domain" description="HECT" evidence="7">
    <location>
        <begin position="675"/>
        <end position="1046"/>
    </location>
</feature>
<feature type="region of interest" description="Disordered" evidence="6">
    <location>
        <begin position="1"/>
        <end position="26"/>
    </location>
</feature>
<dbReference type="Gene3D" id="3.90.1750.10">
    <property type="entry name" value="Hect, E3 ligase catalytic domains"/>
    <property type="match status" value="1"/>
</dbReference>
<comment type="caution">
    <text evidence="8">The sequence shown here is derived from an EMBL/GenBank/DDBJ whole genome shotgun (WGS) entry which is preliminary data.</text>
</comment>
<accession>A0A8H7BY06</accession>
<dbReference type="PANTHER" id="PTHR45700">
    <property type="entry name" value="UBIQUITIN-PROTEIN LIGASE E3C"/>
    <property type="match status" value="1"/>
</dbReference>
<dbReference type="Proteomes" id="UP000605846">
    <property type="component" value="Unassembled WGS sequence"/>
</dbReference>
<keyword evidence="3" id="KW-0808">Transferase</keyword>
<keyword evidence="9" id="KW-1185">Reference proteome</keyword>
<evidence type="ECO:0000256" key="1">
    <source>
        <dbReference type="ARBA" id="ARBA00000885"/>
    </source>
</evidence>
<dbReference type="GO" id="GO:0000209">
    <property type="term" value="P:protein polyubiquitination"/>
    <property type="evidence" value="ECO:0007669"/>
    <property type="project" value="InterPro"/>
</dbReference>
<evidence type="ECO:0000256" key="4">
    <source>
        <dbReference type="ARBA" id="ARBA00022786"/>
    </source>
</evidence>
<protein>
    <recommendedName>
        <fullName evidence="2">HECT-type E3 ubiquitin transferase</fullName>
        <ecNumber evidence="2">2.3.2.26</ecNumber>
    </recommendedName>
</protein>
<dbReference type="GO" id="GO:0006511">
    <property type="term" value="P:ubiquitin-dependent protein catabolic process"/>
    <property type="evidence" value="ECO:0007669"/>
    <property type="project" value="TreeGrafter"/>
</dbReference>
<dbReference type="Gene3D" id="3.30.2410.10">
    <property type="entry name" value="Hect, E3 ligase catalytic domain"/>
    <property type="match status" value="1"/>
</dbReference>
<dbReference type="SUPFAM" id="SSF56204">
    <property type="entry name" value="Hect, E3 ligase catalytic domain"/>
    <property type="match status" value="1"/>
</dbReference>
<evidence type="ECO:0000313" key="8">
    <source>
        <dbReference type="EMBL" id="KAF7729972.1"/>
    </source>
</evidence>
<dbReference type="GO" id="GO:0016874">
    <property type="term" value="F:ligase activity"/>
    <property type="evidence" value="ECO:0007669"/>
    <property type="project" value="UniProtKB-KW"/>
</dbReference>
<evidence type="ECO:0000256" key="6">
    <source>
        <dbReference type="SAM" id="MobiDB-lite"/>
    </source>
</evidence>
<dbReference type="PANTHER" id="PTHR45700:SF3">
    <property type="entry name" value="UBIQUITIN-PROTEIN LIGASE E3B"/>
    <property type="match status" value="1"/>
</dbReference>
<dbReference type="OrthoDB" id="423283at2759"/>
<reference evidence="8" key="1">
    <citation type="submission" date="2020-01" db="EMBL/GenBank/DDBJ databases">
        <title>Genome Sequencing of Three Apophysomyces-Like Fungal Strains Confirms a Novel Fungal Genus in the Mucoromycota with divergent Burkholderia-like Endosymbiotic Bacteria.</title>
        <authorList>
            <person name="Stajich J.E."/>
            <person name="Macias A.M."/>
            <person name="Carter-House D."/>
            <person name="Lovett B."/>
            <person name="Kasson L.R."/>
            <person name="Berry K."/>
            <person name="Grigoriev I."/>
            <person name="Chang Y."/>
            <person name="Spatafora J."/>
            <person name="Kasson M.T."/>
        </authorList>
    </citation>
    <scope>NUCLEOTIDE SEQUENCE</scope>
    <source>
        <strain evidence="8">NRRL A-21654</strain>
    </source>
</reference>
<dbReference type="EC" id="2.3.2.26" evidence="2"/>
<dbReference type="Gene3D" id="3.30.2160.10">
    <property type="entry name" value="Hect, E3 ligase catalytic domain"/>
    <property type="match status" value="1"/>
</dbReference>
<dbReference type="SMART" id="SM00119">
    <property type="entry name" value="HECTc"/>
    <property type="match status" value="1"/>
</dbReference>
<dbReference type="AlphaFoldDB" id="A0A8H7BY06"/>
<evidence type="ECO:0000256" key="3">
    <source>
        <dbReference type="ARBA" id="ARBA00022679"/>
    </source>
</evidence>
<evidence type="ECO:0000256" key="2">
    <source>
        <dbReference type="ARBA" id="ARBA00012485"/>
    </source>
</evidence>
<name>A0A8H7BY06_9FUNG</name>
<evidence type="ECO:0000259" key="7">
    <source>
        <dbReference type="PROSITE" id="PS50237"/>
    </source>
</evidence>
<organism evidence="8 9">
    <name type="scientific">Apophysomyces ossiformis</name>
    <dbReference type="NCBI Taxonomy" id="679940"/>
    <lineage>
        <taxon>Eukaryota</taxon>
        <taxon>Fungi</taxon>
        <taxon>Fungi incertae sedis</taxon>
        <taxon>Mucoromycota</taxon>
        <taxon>Mucoromycotina</taxon>
        <taxon>Mucoromycetes</taxon>
        <taxon>Mucorales</taxon>
        <taxon>Mucorineae</taxon>
        <taxon>Mucoraceae</taxon>
        <taxon>Apophysomyces</taxon>
    </lineage>
</organism>
<dbReference type="GO" id="GO:0061630">
    <property type="term" value="F:ubiquitin protein ligase activity"/>
    <property type="evidence" value="ECO:0007669"/>
    <property type="project" value="UniProtKB-EC"/>
</dbReference>
<dbReference type="Pfam" id="PF00632">
    <property type="entry name" value="HECT"/>
    <property type="match status" value="1"/>
</dbReference>
<dbReference type="InterPro" id="IPR000569">
    <property type="entry name" value="HECT_dom"/>
</dbReference>
<dbReference type="InterPro" id="IPR044611">
    <property type="entry name" value="E3A/B/C-like"/>
</dbReference>
<keyword evidence="8" id="KW-0436">Ligase</keyword>
<evidence type="ECO:0000313" key="9">
    <source>
        <dbReference type="Proteomes" id="UP000605846"/>
    </source>
</evidence>
<sequence length="1046" mass="121364">MFTPTDRDKRAFVERTRAERQQREKERLEKETLAKHEQAAMMVQRWWRRRRRCHHDDGWMLWDDLVQTDAHDLMRIIGLYCLLSRQDPGGQESRRRLAVLCKTIKPAYYDILADPEQRKSAQKRLVTVIQHCLDRINEETYLTGPELTFLLQYLNPRHYGTSSPDSGSVLMSIAKEILEETLLRYDFNASAMDHIKQVVKLEERQQRSKHGLTSEDAKKLQGNKLWLTTLTRLTLFPTECFHLSQATWALMRLPLLPRMVPTQIADFLRKHLLPEEAVHWTPRQGNRILFFLANGVDVWQDKTDILINFANTLLAQIQPHFSQRQTPNHQLYHPLFRWTSDKEDLTDTTELFRRVTEQLQWLWSRKFMDHAFARILAFERPQTQSCNSKPASVFKARFLPRKTKQQQEQQQPSSAVYGQLAEFAMDVQILFRLYSRLAFLFADQRNVIFYRIAFTKKLMPQLWSVMNSFGPRGEMKIYLEAADKGAEALEKEPLIDVLKVFCTACSLVFLTVDETDIFINKTPFSPEDLIKISEFLNAFYFALVQSSDEKEVLMTYQAARRLLLQLHELDSRHSFCPAGHWLLVLDPSTKPSLLSLWNSNQSVSSNPFLERLRQGEPVSLRILQWMPHTIPFETRLKIFRDWITQDHVAGRGSRIVKVRRDHVLEDGFRGLNGMSPSAWKGNIRVQFVNELGVDEAGIDQGGPFKDFVSLLISEVFKPSFALFSSTENNLFYPASTSHIHGPHHVQLFQFVGQATVYEGILLDVQFASFVLAKLLGRNVFLEGLKELDEDLWRNLTFVKHYDGCVEDLGLTFATDEEEFGERVTHELKYGGKNVNVTDDNRVEYVYLMADYKLNRQTKEQTQAFVQGLLSLISDAWIKIFTPSELQRVISGEDAELDISDLRRHTEYEHGYFDQHPVIRMFWQIVEEFSPEEKRAFLKFVTSCPKPPLGGFDYLQPPFTVRMVSIDEGTVGGVGLVKTFLKINQNSKQGRLPTSSTCFNLLKLPGNFSIIPRRNCPFNFTTAYTKKSILKEKLRYAIHSNTGFELS</sequence>
<evidence type="ECO:0000256" key="5">
    <source>
        <dbReference type="PROSITE-ProRule" id="PRU00104"/>
    </source>
</evidence>